<dbReference type="EMBL" id="NBAG03000254">
    <property type="protein sequence ID" value="PNI59455.1"/>
    <property type="molecule type" value="Genomic_DNA"/>
</dbReference>
<comment type="caution">
    <text evidence="2">The sequence shown here is derived from an EMBL/GenBank/DDBJ whole genome shotgun (WGS) entry which is preliminary data.</text>
</comment>
<feature type="non-terminal residue" evidence="2">
    <location>
        <position position="76"/>
    </location>
</feature>
<feature type="compositionally biased region" description="Low complexity" evidence="1">
    <location>
        <begin position="47"/>
        <end position="76"/>
    </location>
</feature>
<sequence>MATGGYRTSSGLGGSTTDFLEEWKAKREKMRAKQNPPGPAPPGGGSSDAAGKPPAGALGTPAAAAANELNNNLPGG</sequence>
<dbReference type="GO" id="GO:0006915">
    <property type="term" value="P:apoptotic process"/>
    <property type="evidence" value="ECO:0007669"/>
    <property type="project" value="InterPro"/>
</dbReference>
<accession>A0A2J8MIW4</accession>
<feature type="compositionally biased region" description="Polar residues" evidence="1">
    <location>
        <begin position="1"/>
        <end position="18"/>
    </location>
</feature>
<gene>
    <name evidence="2" type="ORF">CK820_G0020281</name>
</gene>
<dbReference type="InterPro" id="IPR026117">
    <property type="entry name" value="Par-4"/>
</dbReference>
<organism evidence="2 3">
    <name type="scientific">Pan troglodytes</name>
    <name type="common">Chimpanzee</name>
    <dbReference type="NCBI Taxonomy" id="9598"/>
    <lineage>
        <taxon>Eukaryota</taxon>
        <taxon>Metazoa</taxon>
        <taxon>Chordata</taxon>
        <taxon>Craniata</taxon>
        <taxon>Vertebrata</taxon>
        <taxon>Euteleostomi</taxon>
        <taxon>Mammalia</taxon>
        <taxon>Eutheria</taxon>
        <taxon>Euarchontoglires</taxon>
        <taxon>Primates</taxon>
        <taxon>Haplorrhini</taxon>
        <taxon>Catarrhini</taxon>
        <taxon>Hominidae</taxon>
        <taxon>Pan</taxon>
    </lineage>
</organism>
<evidence type="ECO:0000313" key="2">
    <source>
        <dbReference type="EMBL" id="PNI59455.1"/>
    </source>
</evidence>
<dbReference type="Proteomes" id="UP000236370">
    <property type="component" value="Unassembled WGS sequence"/>
</dbReference>
<dbReference type="PANTHER" id="PTHR15093">
    <property type="entry name" value="PROSTATE APOPTOSIS RESPONSE PROTEIN PAR-4"/>
    <property type="match status" value="1"/>
</dbReference>
<evidence type="ECO:0000313" key="3">
    <source>
        <dbReference type="Proteomes" id="UP000236370"/>
    </source>
</evidence>
<proteinExistence type="predicted"/>
<protein>
    <submittedName>
        <fullName evidence="2">PAWR isoform 2</fullName>
    </submittedName>
</protein>
<reference evidence="2 3" key="1">
    <citation type="submission" date="2017-12" db="EMBL/GenBank/DDBJ databases">
        <title>High-resolution comparative analysis of great ape genomes.</title>
        <authorList>
            <person name="Pollen A."/>
            <person name="Hastie A."/>
            <person name="Hormozdiari F."/>
            <person name="Dougherty M."/>
            <person name="Liu R."/>
            <person name="Chaisson M."/>
            <person name="Hoppe E."/>
            <person name="Hill C."/>
            <person name="Pang A."/>
            <person name="Hillier L."/>
            <person name="Baker C."/>
            <person name="Armstrong J."/>
            <person name="Shendure J."/>
            <person name="Paten B."/>
            <person name="Wilson R."/>
            <person name="Chao H."/>
            <person name="Schneider V."/>
            <person name="Ventura M."/>
            <person name="Kronenberg Z."/>
            <person name="Murali S."/>
            <person name="Gordon D."/>
            <person name="Cantsilieris S."/>
            <person name="Munson K."/>
            <person name="Nelson B."/>
            <person name="Raja A."/>
            <person name="Underwood J."/>
            <person name="Diekhans M."/>
            <person name="Fiddes I."/>
            <person name="Haussler D."/>
            <person name="Eichler E."/>
        </authorList>
    </citation>
    <scope>NUCLEOTIDE SEQUENCE [LARGE SCALE GENOMIC DNA]</scope>
    <source>
        <strain evidence="2">Yerkes chimp pedigree #C0471</strain>
    </source>
</reference>
<dbReference type="PANTHER" id="PTHR15093:SF1">
    <property type="entry name" value="PRKC APOPTOSIS WT1 REGULATOR PROTEIN"/>
    <property type="match status" value="1"/>
</dbReference>
<feature type="region of interest" description="Disordered" evidence="1">
    <location>
        <begin position="1"/>
        <end position="76"/>
    </location>
</feature>
<evidence type="ECO:0000256" key="1">
    <source>
        <dbReference type="SAM" id="MobiDB-lite"/>
    </source>
</evidence>
<name>A0A2J8MIW4_PANTR</name>
<dbReference type="AlphaFoldDB" id="A0A2J8MIW4"/>